<dbReference type="PROSITE" id="PS50850">
    <property type="entry name" value="MFS"/>
    <property type="match status" value="1"/>
</dbReference>
<dbReference type="Gene3D" id="1.20.1720.10">
    <property type="entry name" value="Multidrug resistance protein D"/>
    <property type="match status" value="1"/>
</dbReference>
<evidence type="ECO:0000256" key="3">
    <source>
        <dbReference type="ARBA" id="ARBA00022475"/>
    </source>
</evidence>
<feature type="transmembrane region" description="Helical" evidence="7">
    <location>
        <begin position="335"/>
        <end position="358"/>
    </location>
</feature>
<dbReference type="Pfam" id="PF07690">
    <property type="entry name" value="MFS_1"/>
    <property type="match status" value="1"/>
</dbReference>
<organism evidence="9 10">
    <name type="scientific">Aureimonas altamirensis DSM 21988</name>
    <dbReference type="NCBI Taxonomy" id="1121026"/>
    <lineage>
        <taxon>Bacteria</taxon>
        <taxon>Pseudomonadati</taxon>
        <taxon>Pseudomonadota</taxon>
        <taxon>Alphaproteobacteria</taxon>
        <taxon>Hyphomicrobiales</taxon>
        <taxon>Aurantimonadaceae</taxon>
        <taxon>Aureimonas</taxon>
    </lineage>
</organism>
<feature type="transmembrane region" description="Helical" evidence="7">
    <location>
        <begin position="370"/>
        <end position="393"/>
    </location>
</feature>
<dbReference type="Proteomes" id="UP000184290">
    <property type="component" value="Unassembled WGS sequence"/>
</dbReference>
<keyword evidence="10" id="KW-1185">Reference proteome</keyword>
<keyword evidence="5 7" id="KW-1133">Transmembrane helix</keyword>
<feature type="transmembrane region" description="Helical" evidence="7">
    <location>
        <begin position="112"/>
        <end position="133"/>
    </location>
</feature>
<evidence type="ECO:0000259" key="8">
    <source>
        <dbReference type="PROSITE" id="PS50850"/>
    </source>
</evidence>
<reference evidence="9 10" key="1">
    <citation type="submission" date="2016-11" db="EMBL/GenBank/DDBJ databases">
        <authorList>
            <person name="Varghese N."/>
            <person name="Submissions S."/>
        </authorList>
    </citation>
    <scope>NUCLEOTIDE SEQUENCE [LARGE SCALE GENOMIC DNA]</scope>
    <source>
        <strain evidence="9 10">DSM 21988</strain>
    </source>
</reference>
<keyword evidence="3" id="KW-1003">Cell membrane</keyword>
<evidence type="ECO:0000256" key="2">
    <source>
        <dbReference type="ARBA" id="ARBA00022448"/>
    </source>
</evidence>
<dbReference type="PANTHER" id="PTHR42718">
    <property type="entry name" value="MAJOR FACILITATOR SUPERFAMILY MULTIDRUG TRANSPORTER MFSC"/>
    <property type="match status" value="1"/>
</dbReference>
<dbReference type="PRINTS" id="PR01036">
    <property type="entry name" value="TCRTETB"/>
</dbReference>
<feature type="transmembrane region" description="Helical" evidence="7">
    <location>
        <begin position="234"/>
        <end position="252"/>
    </location>
</feature>
<sequence>MPSATTSDSRAEERAGRPRLVAGIVAVAFFMQMIDGTIIATSLPAMAADFRTDAISLNVGFTAYLLAMAIFIAPSGWLAERFGARRVFLLATILFTAASLACAAAGSLTSFTLARVVQGAAAALMAPVGRQLVLRGTQKHELVRTIAIITWPALIAPVVGPLLGGFITTHVGWRWNFLINLPIGIAGALLIRLFIPADEARTARRFDWAGFALSAGALAALVTGLELFSHEGRAGLALSLVAAATATGMLAIRHMNRSLAPLLDLKVLQVRTFAFSALSSGILTRSAINATPFLLPLLLQIGFGLDAIATGSLILVYFLGNLAMKAATTGFLRLLGFRTLLVFNGVLASALVACLGLIGPDTGNTLLWPVLFAAGLTRSMQFTALNTIAFADIEARQRGDAATISAMSQQISQLLSIAGSIAVIRLIHAFDLVGPDREAAAFALALMVMGAIGIASSLAFLRLPADAGHEVSGRRA</sequence>
<evidence type="ECO:0000313" key="10">
    <source>
        <dbReference type="Proteomes" id="UP000184290"/>
    </source>
</evidence>
<feature type="transmembrane region" description="Helical" evidence="7">
    <location>
        <begin position="55"/>
        <end position="75"/>
    </location>
</feature>
<keyword evidence="6 7" id="KW-0472">Membrane</keyword>
<dbReference type="Gene3D" id="1.20.1250.20">
    <property type="entry name" value="MFS general substrate transporter like domains"/>
    <property type="match status" value="1"/>
</dbReference>
<dbReference type="PANTHER" id="PTHR42718:SF46">
    <property type="entry name" value="BLR6921 PROTEIN"/>
    <property type="match status" value="1"/>
</dbReference>
<evidence type="ECO:0000313" key="9">
    <source>
        <dbReference type="EMBL" id="SHJ92410.1"/>
    </source>
</evidence>
<gene>
    <name evidence="9" type="ORF">SAMN02745911_3701</name>
</gene>
<comment type="subcellular location">
    <subcellularLocation>
        <location evidence="1">Cell membrane</location>
        <topology evidence="1">Multi-pass membrane protein</topology>
    </subcellularLocation>
</comment>
<accession>A0ABY1IQK8</accession>
<protein>
    <submittedName>
        <fullName evidence="9">Drug resistance transporter, EmrB/QacA subfamily</fullName>
    </submittedName>
</protein>
<feature type="domain" description="Major facilitator superfamily (MFS) profile" evidence="8">
    <location>
        <begin position="21"/>
        <end position="468"/>
    </location>
</feature>
<proteinExistence type="predicted"/>
<dbReference type="InterPro" id="IPR020846">
    <property type="entry name" value="MFS_dom"/>
</dbReference>
<evidence type="ECO:0000256" key="7">
    <source>
        <dbReference type="SAM" id="Phobius"/>
    </source>
</evidence>
<feature type="transmembrane region" description="Helical" evidence="7">
    <location>
        <begin position="439"/>
        <end position="461"/>
    </location>
</feature>
<keyword evidence="4 7" id="KW-0812">Transmembrane</keyword>
<dbReference type="RefSeq" id="WP_060609884.1">
    <property type="nucleotide sequence ID" value="NZ_FQZC01000005.1"/>
</dbReference>
<feature type="transmembrane region" description="Helical" evidence="7">
    <location>
        <begin position="173"/>
        <end position="194"/>
    </location>
</feature>
<feature type="transmembrane region" description="Helical" evidence="7">
    <location>
        <begin position="301"/>
        <end position="323"/>
    </location>
</feature>
<feature type="transmembrane region" description="Helical" evidence="7">
    <location>
        <begin position="414"/>
        <end position="433"/>
    </location>
</feature>
<name>A0ABY1IQK8_9HYPH</name>
<feature type="transmembrane region" description="Helical" evidence="7">
    <location>
        <begin position="87"/>
        <end position="106"/>
    </location>
</feature>
<dbReference type="SUPFAM" id="SSF103473">
    <property type="entry name" value="MFS general substrate transporter"/>
    <property type="match status" value="1"/>
</dbReference>
<dbReference type="EMBL" id="FQZC01000005">
    <property type="protein sequence ID" value="SHJ92410.1"/>
    <property type="molecule type" value="Genomic_DNA"/>
</dbReference>
<feature type="transmembrane region" description="Helical" evidence="7">
    <location>
        <begin position="20"/>
        <end position="43"/>
    </location>
</feature>
<dbReference type="InterPro" id="IPR011701">
    <property type="entry name" value="MFS"/>
</dbReference>
<feature type="transmembrane region" description="Helical" evidence="7">
    <location>
        <begin position="145"/>
        <end position="167"/>
    </location>
</feature>
<comment type="caution">
    <text evidence="9">The sequence shown here is derived from an EMBL/GenBank/DDBJ whole genome shotgun (WGS) entry which is preliminary data.</text>
</comment>
<evidence type="ECO:0000256" key="4">
    <source>
        <dbReference type="ARBA" id="ARBA00022692"/>
    </source>
</evidence>
<keyword evidence="2" id="KW-0813">Transport</keyword>
<evidence type="ECO:0000256" key="6">
    <source>
        <dbReference type="ARBA" id="ARBA00023136"/>
    </source>
</evidence>
<feature type="transmembrane region" description="Helical" evidence="7">
    <location>
        <begin position="206"/>
        <end position="228"/>
    </location>
</feature>
<dbReference type="InterPro" id="IPR036259">
    <property type="entry name" value="MFS_trans_sf"/>
</dbReference>
<feature type="transmembrane region" description="Helical" evidence="7">
    <location>
        <begin position="273"/>
        <end position="295"/>
    </location>
</feature>
<evidence type="ECO:0000256" key="1">
    <source>
        <dbReference type="ARBA" id="ARBA00004651"/>
    </source>
</evidence>
<evidence type="ECO:0000256" key="5">
    <source>
        <dbReference type="ARBA" id="ARBA00022989"/>
    </source>
</evidence>